<organism evidence="3">
    <name type="scientific">Gongylonema pulchrum</name>
    <dbReference type="NCBI Taxonomy" id="637853"/>
    <lineage>
        <taxon>Eukaryota</taxon>
        <taxon>Metazoa</taxon>
        <taxon>Ecdysozoa</taxon>
        <taxon>Nematoda</taxon>
        <taxon>Chromadorea</taxon>
        <taxon>Rhabditida</taxon>
        <taxon>Spirurina</taxon>
        <taxon>Spiruromorpha</taxon>
        <taxon>Spiruroidea</taxon>
        <taxon>Gongylonematidae</taxon>
        <taxon>Gongylonema</taxon>
    </lineage>
</organism>
<accession>A0A183DR27</accession>
<proteinExistence type="predicted"/>
<reference evidence="3" key="1">
    <citation type="submission" date="2016-06" db="UniProtKB">
        <authorList>
            <consortium name="WormBaseParasite"/>
        </authorList>
    </citation>
    <scope>IDENTIFICATION</scope>
</reference>
<keyword evidence="2" id="KW-1185">Reference proteome</keyword>
<dbReference type="WBParaSite" id="GPUH_0001118101-mRNA-1">
    <property type="protein sequence ID" value="GPUH_0001118101-mRNA-1"/>
    <property type="gene ID" value="GPUH_0001118101"/>
</dbReference>
<gene>
    <name evidence="1" type="ORF">GPUH_LOCUS11168</name>
</gene>
<name>A0A183DR27_9BILA</name>
<evidence type="ECO:0000313" key="1">
    <source>
        <dbReference type="EMBL" id="VDN18424.1"/>
    </source>
</evidence>
<evidence type="ECO:0000313" key="2">
    <source>
        <dbReference type="Proteomes" id="UP000271098"/>
    </source>
</evidence>
<dbReference type="OrthoDB" id="5819820at2759"/>
<protein>
    <submittedName>
        <fullName evidence="3">MRG domain-containing protein</fullName>
    </submittedName>
</protein>
<dbReference type="EMBL" id="UYRT01078388">
    <property type="protein sequence ID" value="VDN18424.1"/>
    <property type="molecule type" value="Genomic_DNA"/>
</dbReference>
<dbReference type="AlphaFoldDB" id="A0A183DR27"/>
<evidence type="ECO:0000313" key="3">
    <source>
        <dbReference type="WBParaSite" id="GPUH_0001118101-mRNA-1"/>
    </source>
</evidence>
<dbReference type="Proteomes" id="UP000271098">
    <property type="component" value="Unassembled WGS sequence"/>
</dbReference>
<sequence length="66" mass="7611">MNDFTGSSDELSHNSTKMDALPENHYIIIPFLPILHAITYASKHVQLLQELMQNYEFFESQALEPT</sequence>
<reference evidence="1 2" key="2">
    <citation type="submission" date="2018-11" db="EMBL/GenBank/DDBJ databases">
        <authorList>
            <consortium name="Pathogen Informatics"/>
        </authorList>
    </citation>
    <scope>NUCLEOTIDE SEQUENCE [LARGE SCALE GENOMIC DNA]</scope>
</reference>